<reference evidence="1 2" key="1">
    <citation type="submission" date="2024-12" db="EMBL/GenBank/DDBJ databases">
        <title>Pseudomonas species isolated from Lotus nodules promote plant growth.</title>
        <authorList>
            <person name="Yu Y.-H."/>
            <person name="Kurtenbach J."/>
            <person name="Crosbie D."/>
            <person name="Brachmann A."/>
            <person name="Marin M."/>
        </authorList>
    </citation>
    <scope>NUCLEOTIDE SEQUENCE [LARGE SCALE GENOMIC DNA]</scope>
    <source>
        <strain evidence="1 2">PLb11B</strain>
    </source>
</reference>
<name>A0ABW8W2H6_9PSED</name>
<dbReference type="EMBL" id="JBJNUY010000005">
    <property type="protein sequence ID" value="MFL8999486.1"/>
    <property type="molecule type" value="Genomic_DNA"/>
</dbReference>
<keyword evidence="2" id="KW-1185">Reference proteome</keyword>
<gene>
    <name evidence="1" type="ORF">ACJ8NA_12585</name>
</gene>
<dbReference type="Proteomes" id="UP001628646">
    <property type="component" value="Unassembled WGS sequence"/>
</dbReference>
<dbReference type="NCBIfam" id="NF040662">
    <property type="entry name" value="attach_TipJ_rel"/>
    <property type="match status" value="1"/>
</dbReference>
<evidence type="ECO:0000313" key="2">
    <source>
        <dbReference type="Proteomes" id="UP001628646"/>
    </source>
</evidence>
<sequence length="1020" mass="109364">MTVEFFPNKMADAQPLATFTTDRRMTLEEWLLEQTPLYKRGEAQPVSIAINGEMIDARLWHKVKFRPADHVQVWNEPKGSDPFTITALLIVAAFAATKLLMPKMPGMPSNTGVAQGSPLDEASAKGNKVKLGELIRNVAGHQKVYPSYLAEPRDWFAAPREKWVEMLLYVSEGMVELNKLKVGETPLISLGADAQVSIYAPGADVSADTASWLWYTAKEVGASSSGTSGLELTISTNITPSATASAYQFNGDTIAIPAGAGSFPTDWETGLVIRALAPYTYTVVDGGSGRDIVQGPLEMLAPVPGMLIEVAGANAGSYVVNSFTPYVPAVPPTSGTASTILGSSIPARYDFDVTPLSVTVTLGATPYAVNLTTATTDLAGLVSAFNAAKGSAPFLASASSGRLLITQFGTFGGESMVATGGTDILGSSPINTTGTPASAGTPEVPAQMTLDYDGGAPVNGLALGSGLATIGPRGLRYRITAFSPSIMTVDRLTASGSVDTGWIGFNAMETVNGMVSLDPSSLQGGYRGPYSCAPEAEKVIRIEWTVAYNQGLIGLGRKGDEYAIYSQHQFEYRDMDVAGAWTVITKSVTGHSRDAQGFTFWVDLPYPMRPECRIKRLPKGGGSNSSEWIDSPAWESLRGLRQTRPTSYPGMTVMSVKIRGGDRLSAQAESQVNGEATRVLPVRSSGVWQAPVATRGIVPWCLNVLKSLGYEDGDIDLAEWDRLDLVFNAAGQYYDETIDDSSTAKDRLNDALACGFAELTIKNGLVSLVRDEPRAIFDITYGPKTQTYSPQNMTKKLSIAGPLTSPNDVDGVDVEYYSNITWAWETVPCRWPGDAGNKVEKVKLPGVGDKNRAYQFGMRRRGHQKFRQDTYNWETELAGMNSGYLSFCAVASDTPGQCQSAELVSVTAVAGGFLLESSEPIDWSVPEIYKVGISRADGSLSGPYQGTAIDEYHVQVADLDFVPDTSMNGNMKLPQLLIGPVSKWAYPVLVTRSDPSNGNVALKGMPYDARVYTYDSAPAP</sequence>
<comment type="caution">
    <text evidence="1">The sequence shown here is derived from an EMBL/GenBank/DDBJ whole genome shotgun (WGS) entry which is preliminary data.</text>
</comment>
<organism evidence="1 2">
    <name type="scientific">Pseudomonas azerbaijanorientalis</name>
    <dbReference type="NCBI Taxonomy" id="2842350"/>
    <lineage>
        <taxon>Bacteria</taxon>
        <taxon>Pseudomonadati</taxon>
        <taxon>Pseudomonadota</taxon>
        <taxon>Gammaproteobacteria</taxon>
        <taxon>Pseudomonadales</taxon>
        <taxon>Pseudomonadaceae</taxon>
        <taxon>Pseudomonas</taxon>
    </lineage>
</organism>
<accession>A0ABW8W2H6</accession>
<evidence type="ECO:0000313" key="1">
    <source>
        <dbReference type="EMBL" id="MFL8999486.1"/>
    </source>
</evidence>
<dbReference type="RefSeq" id="WP_407800339.1">
    <property type="nucleotide sequence ID" value="NZ_JBJNUX010000004.1"/>
</dbReference>
<proteinExistence type="predicted"/>
<protein>
    <submittedName>
        <fullName evidence="1">Host specificity factor TipJ family phage tail protein</fullName>
    </submittedName>
</protein>